<dbReference type="GO" id="GO:0003700">
    <property type="term" value="F:DNA-binding transcription factor activity"/>
    <property type="evidence" value="ECO:0007669"/>
    <property type="project" value="TreeGrafter"/>
</dbReference>
<dbReference type="PANTHER" id="PTHR24567:SF74">
    <property type="entry name" value="HTH-TYPE TRANSCRIPTIONAL REGULATOR ARCR"/>
    <property type="match status" value="1"/>
</dbReference>
<reference evidence="6 7" key="1">
    <citation type="submission" date="2019-11" db="EMBL/GenBank/DDBJ databases">
        <authorList>
            <person name="Lang L."/>
        </authorList>
    </citation>
    <scope>NUCLEOTIDE SEQUENCE [LARGE SCALE GENOMIC DNA]</scope>
    <source>
        <strain evidence="6 7">YIM 132242</strain>
    </source>
</reference>
<dbReference type="InterPro" id="IPR018490">
    <property type="entry name" value="cNMP-bd_dom_sf"/>
</dbReference>
<feature type="domain" description="Cyclic nucleotide-binding" evidence="4">
    <location>
        <begin position="21"/>
        <end position="123"/>
    </location>
</feature>
<dbReference type="InterPro" id="IPR036390">
    <property type="entry name" value="WH_DNA-bd_sf"/>
</dbReference>
<dbReference type="InterPro" id="IPR036388">
    <property type="entry name" value="WH-like_DNA-bd_sf"/>
</dbReference>
<dbReference type="Pfam" id="PF00027">
    <property type="entry name" value="cNMP_binding"/>
    <property type="match status" value="1"/>
</dbReference>
<keyword evidence="1" id="KW-0805">Transcription regulation</keyword>
<evidence type="ECO:0000313" key="6">
    <source>
        <dbReference type="EMBL" id="MTE01094.1"/>
    </source>
</evidence>
<dbReference type="Proteomes" id="UP000481417">
    <property type="component" value="Unassembled WGS sequence"/>
</dbReference>
<dbReference type="AlphaFoldDB" id="A0A6L6HPK5"/>
<dbReference type="Gene3D" id="1.10.10.10">
    <property type="entry name" value="Winged helix-like DNA-binding domain superfamily/Winged helix DNA-binding domain"/>
    <property type="match status" value="1"/>
</dbReference>
<evidence type="ECO:0000256" key="2">
    <source>
        <dbReference type="ARBA" id="ARBA00023125"/>
    </source>
</evidence>
<dbReference type="InterPro" id="IPR012318">
    <property type="entry name" value="HTH_CRP"/>
</dbReference>
<dbReference type="InterPro" id="IPR000595">
    <property type="entry name" value="cNMP-bd_dom"/>
</dbReference>
<dbReference type="RefSeq" id="WP_154765161.1">
    <property type="nucleotide sequence ID" value="NZ_WMBT01000007.1"/>
</dbReference>
<evidence type="ECO:0000313" key="7">
    <source>
        <dbReference type="Proteomes" id="UP000481417"/>
    </source>
</evidence>
<dbReference type="Gene3D" id="2.60.120.10">
    <property type="entry name" value="Jelly Rolls"/>
    <property type="match status" value="1"/>
</dbReference>
<dbReference type="InterPro" id="IPR018488">
    <property type="entry name" value="cNMP-bd_CS"/>
</dbReference>
<dbReference type="SUPFAM" id="SSF46785">
    <property type="entry name" value="Winged helix' DNA-binding domain"/>
    <property type="match status" value="1"/>
</dbReference>
<dbReference type="Pfam" id="PF13545">
    <property type="entry name" value="HTH_Crp_2"/>
    <property type="match status" value="1"/>
</dbReference>
<sequence length="238" mass="25411">MAAERPGTAPGKASFWRSFPIFEDLGPQTLARIAAAASPQRWAAGALLFQRGDGGDYLVALDSGRVRLAITTPQGRELTLRHAGPGDLLGEMALFDAQPRSADAVAAVATAGHVLHRAAFRQIADLDPALMQGAARWLCRRLRETTDQLEGIVLYNLEPRLARFLLFTLHQIHGESLPPHPALRLDLSQSDLAAVLGASRPKVNGALHGLRHAGAIRPDGGVILCDVAALRLIAEPAD</sequence>
<dbReference type="EMBL" id="WMBT01000007">
    <property type="protein sequence ID" value="MTE01094.1"/>
    <property type="molecule type" value="Genomic_DNA"/>
</dbReference>
<dbReference type="SMART" id="SM00100">
    <property type="entry name" value="cNMP"/>
    <property type="match status" value="1"/>
</dbReference>
<dbReference type="CDD" id="cd00038">
    <property type="entry name" value="CAP_ED"/>
    <property type="match status" value="1"/>
</dbReference>
<dbReference type="GO" id="GO:0003677">
    <property type="term" value="F:DNA binding"/>
    <property type="evidence" value="ECO:0007669"/>
    <property type="project" value="UniProtKB-KW"/>
</dbReference>
<dbReference type="InterPro" id="IPR050397">
    <property type="entry name" value="Env_Response_Regulators"/>
</dbReference>
<dbReference type="PROSITE" id="PS51063">
    <property type="entry name" value="HTH_CRP_2"/>
    <property type="match status" value="1"/>
</dbReference>
<dbReference type="PANTHER" id="PTHR24567">
    <property type="entry name" value="CRP FAMILY TRANSCRIPTIONAL REGULATORY PROTEIN"/>
    <property type="match status" value="1"/>
</dbReference>
<name>A0A6L6HPK5_9RHOB</name>
<dbReference type="PROSITE" id="PS00889">
    <property type="entry name" value="CNMP_BINDING_2"/>
    <property type="match status" value="1"/>
</dbReference>
<keyword evidence="2" id="KW-0238">DNA-binding</keyword>
<feature type="domain" description="HTH crp-type" evidence="5">
    <location>
        <begin position="155"/>
        <end position="229"/>
    </location>
</feature>
<keyword evidence="3" id="KW-0804">Transcription</keyword>
<dbReference type="PROSITE" id="PS50042">
    <property type="entry name" value="CNMP_BINDING_3"/>
    <property type="match status" value="1"/>
</dbReference>
<gene>
    <name evidence="6" type="ORF">GIY56_12385</name>
</gene>
<dbReference type="InterPro" id="IPR014710">
    <property type="entry name" value="RmlC-like_jellyroll"/>
</dbReference>
<evidence type="ECO:0000256" key="1">
    <source>
        <dbReference type="ARBA" id="ARBA00023015"/>
    </source>
</evidence>
<dbReference type="GO" id="GO:0005829">
    <property type="term" value="C:cytosol"/>
    <property type="evidence" value="ECO:0007669"/>
    <property type="project" value="TreeGrafter"/>
</dbReference>
<comment type="caution">
    <text evidence="6">The sequence shown here is derived from an EMBL/GenBank/DDBJ whole genome shotgun (WGS) entry which is preliminary data.</text>
</comment>
<accession>A0A6L6HPK5</accession>
<evidence type="ECO:0000259" key="5">
    <source>
        <dbReference type="PROSITE" id="PS51063"/>
    </source>
</evidence>
<protein>
    <submittedName>
        <fullName evidence="6">Cyclic nucleotide-binding domain-containing protein</fullName>
    </submittedName>
</protein>
<evidence type="ECO:0000256" key="3">
    <source>
        <dbReference type="ARBA" id="ARBA00023163"/>
    </source>
</evidence>
<proteinExistence type="predicted"/>
<dbReference type="SUPFAM" id="SSF51206">
    <property type="entry name" value="cAMP-binding domain-like"/>
    <property type="match status" value="1"/>
</dbReference>
<keyword evidence="7" id="KW-1185">Reference proteome</keyword>
<evidence type="ECO:0000259" key="4">
    <source>
        <dbReference type="PROSITE" id="PS50042"/>
    </source>
</evidence>
<organism evidence="6 7">
    <name type="scientific">Paracoccus lichenicola</name>
    <dbReference type="NCBI Taxonomy" id="2665644"/>
    <lineage>
        <taxon>Bacteria</taxon>
        <taxon>Pseudomonadati</taxon>
        <taxon>Pseudomonadota</taxon>
        <taxon>Alphaproteobacteria</taxon>
        <taxon>Rhodobacterales</taxon>
        <taxon>Paracoccaceae</taxon>
        <taxon>Paracoccus</taxon>
    </lineage>
</organism>